<feature type="region of interest" description="Disordered" evidence="1">
    <location>
        <begin position="1"/>
        <end position="29"/>
    </location>
</feature>
<comment type="caution">
    <text evidence="2">The sequence shown here is derived from an EMBL/GenBank/DDBJ whole genome shotgun (WGS) entry which is preliminary data.</text>
</comment>
<evidence type="ECO:0000256" key="1">
    <source>
        <dbReference type="SAM" id="MobiDB-lite"/>
    </source>
</evidence>
<organism evidence="2 3">
    <name type="scientific">Tetrapyrgos nigripes</name>
    <dbReference type="NCBI Taxonomy" id="182062"/>
    <lineage>
        <taxon>Eukaryota</taxon>
        <taxon>Fungi</taxon>
        <taxon>Dikarya</taxon>
        <taxon>Basidiomycota</taxon>
        <taxon>Agaricomycotina</taxon>
        <taxon>Agaricomycetes</taxon>
        <taxon>Agaricomycetidae</taxon>
        <taxon>Agaricales</taxon>
        <taxon>Marasmiineae</taxon>
        <taxon>Marasmiaceae</taxon>
        <taxon>Tetrapyrgos</taxon>
    </lineage>
</organism>
<accession>A0A8H5GV84</accession>
<dbReference type="EMBL" id="JAACJM010000007">
    <property type="protein sequence ID" value="KAF5371624.1"/>
    <property type="molecule type" value="Genomic_DNA"/>
</dbReference>
<reference evidence="2 3" key="1">
    <citation type="journal article" date="2020" name="ISME J.">
        <title>Uncovering the hidden diversity of litter-decomposition mechanisms in mushroom-forming fungi.</title>
        <authorList>
            <person name="Floudas D."/>
            <person name="Bentzer J."/>
            <person name="Ahren D."/>
            <person name="Johansson T."/>
            <person name="Persson P."/>
            <person name="Tunlid A."/>
        </authorList>
    </citation>
    <scope>NUCLEOTIDE SEQUENCE [LARGE SCALE GENOMIC DNA]</scope>
    <source>
        <strain evidence="2 3">CBS 291.85</strain>
    </source>
</reference>
<name>A0A8H5GV84_9AGAR</name>
<dbReference type="Proteomes" id="UP000559256">
    <property type="component" value="Unassembled WGS sequence"/>
</dbReference>
<proteinExistence type="predicted"/>
<evidence type="ECO:0000313" key="3">
    <source>
        <dbReference type="Proteomes" id="UP000559256"/>
    </source>
</evidence>
<dbReference type="AlphaFoldDB" id="A0A8H5GV84"/>
<evidence type="ECO:0000313" key="2">
    <source>
        <dbReference type="EMBL" id="KAF5371624.1"/>
    </source>
</evidence>
<protein>
    <submittedName>
        <fullName evidence="2">Uncharacterized protein</fullName>
    </submittedName>
</protein>
<gene>
    <name evidence="2" type="ORF">D9758_003592</name>
</gene>
<sequence length="71" mass="7634">MCSAWHSGINLTEQRKIDSPAPSMESQSNGPVYPILNPLTPDIFMPPEFLGGAIAGTYLIVEVTGALIEFV</sequence>
<keyword evidence="3" id="KW-1185">Reference proteome</keyword>